<evidence type="ECO:0000313" key="2">
    <source>
        <dbReference type="EMBL" id="MDQ0255243.1"/>
    </source>
</evidence>
<proteinExistence type="predicted"/>
<dbReference type="InterPro" id="IPR013766">
    <property type="entry name" value="Thioredoxin_domain"/>
</dbReference>
<dbReference type="InterPro" id="IPR036249">
    <property type="entry name" value="Thioredoxin-like_sf"/>
</dbReference>
<dbReference type="Gene3D" id="3.40.30.10">
    <property type="entry name" value="Glutaredoxin"/>
    <property type="match status" value="1"/>
</dbReference>
<evidence type="ECO:0000313" key="3">
    <source>
        <dbReference type="Proteomes" id="UP001230005"/>
    </source>
</evidence>
<name>A0ABT9ZVH3_9BACI</name>
<gene>
    <name evidence="2" type="ORF">J2S74_002625</name>
</gene>
<dbReference type="CDD" id="cd02947">
    <property type="entry name" value="TRX_family"/>
    <property type="match status" value="1"/>
</dbReference>
<protein>
    <submittedName>
        <fullName evidence="2">Thiol-disulfide isomerase/thioredoxin</fullName>
    </submittedName>
</protein>
<dbReference type="RefSeq" id="WP_307326185.1">
    <property type="nucleotide sequence ID" value="NZ_JAUSUG010000009.1"/>
</dbReference>
<evidence type="ECO:0000259" key="1">
    <source>
        <dbReference type="Pfam" id="PF00085"/>
    </source>
</evidence>
<sequence>MKEIVNKNNMNILLHTTDVPLLLYFYTPMCGTCKMAKGFLEILENIEQTPPIYKLDINLFKEYGELWKIKSVPCLIYYEKKMPLNKLYAFESITNTYEFIHQRK</sequence>
<keyword evidence="2" id="KW-0413">Isomerase</keyword>
<dbReference type="SUPFAM" id="SSF52833">
    <property type="entry name" value="Thioredoxin-like"/>
    <property type="match status" value="1"/>
</dbReference>
<accession>A0ABT9ZVH3</accession>
<keyword evidence="3" id="KW-1185">Reference proteome</keyword>
<dbReference type="Pfam" id="PF00085">
    <property type="entry name" value="Thioredoxin"/>
    <property type="match status" value="1"/>
</dbReference>
<feature type="domain" description="Thioredoxin" evidence="1">
    <location>
        <begin position="5"/>
        <end position="84"/>
    </location>
</feature>
<dbReference type="GO" id="GO:0016853">
    <property type="term" value="F:isomerase activity"/>
    <property type="evidence" value="ECO:0007669"/>
    <property type="project" value="UniProtKB-KW"/>
</dbReference>
<dbReference type="EMBL" id="JAUSUG010000009">
    <property type="protein sequence ID" value="MDQ0255243.1"/>
    <property type="molecule type" value="Genomic_DNA"/>
</dbReference>
<comment type="caution">
    <text evidence="2">The sequence shown here is derived from an EMBL/GenBank/DDBJ whole genome shotgun (WGS) entry which is preliminary data.</text>
</comment>
<organism evidence="2 3">
    <name type="scientific">Evansella vedderi</name>
    <dbReference type="NCBI Taxonomy" id="38282"/>
    <lineage>
        <taxon>Bacteria</taxon>
        <taxon>Bacillati</taxon>
        <taxon>Bacillota</taxon>
        <taxon>Bacilli</taxon>
        <taxon>Bacillales</taxon>
        <taxon>Bacillaceae</taxon>
        <taxon>Evansella</taxon>
    </lineage>
</organism>
<dbReference type="Proteomes" id="UP001230005">
    <property type="component" value="Unassembled WGS sequence"/>
</dbReference>
<reference evidence="2 3" key="1">
    <citation type="submission" date="2023-07" db="EMBL/GenBank/DDBJ databases">
        <title>Genomic Encyclopedia of Type Strains, Phase IV (KMG-IV): sequencing the most valuable type-strain genomes for metagenomic binning, comparative biology and taxonomic classification.</title>
        <authorList>
            <person name="Goeker M."/>
        </authorList>
    </citation>
    <scope>NUCLEOTIDE SEQUENCE [LARGE SCALE GENOMIC DNA]</scope>
    <source>
        <strain evidence="2 3">DSM 9768</strain>
    </source>
</reference>